<sequence>MPKNAKCYNHVTSDRAGAVSRAGGRLVLIRSLIRGATCKSYGDSIKFEGILYLISDNARLLFFSVRRSVKTFLGRSSWRVYTEGAEGAPARISALYFKAKDLKLGP</sequence>
<evidence type="ECO:0000313" key="1">
    <source>
        <dbReference type="EMBL" id="KAK3751585.1"/>
    </source>
</evidence>
<organism evidence="1 2">
    <name type="scientific">Elysia crispata</name>
    <name type="common">lettuce slug</name>
    <dbReference type="NCBI Taxonomy" id="231223"/>
    <lineage>
        <taxon>Eukaryota</taxon>
        <taxon>Metazoa</taxon>
        <taxon>Spiralia</taxon>
        <taxon>Lophotrochozoa</taxon>
        <taxon>Mollusca</taxon>
        <taxon>Gastropoda</taxon>
        <taxon>Heterobranchia</taxon>
        <taxon>Euthyneura</taxon>
        <taxon>Panpulmonata</taxon>
        <taxon>Sacoglossa</taxon>
        <taxon>Placobranchoidea</taxon>
        <taxon>Plakobranchidae</taxon>
        <taxon>Elysia</taxon>
    </lineage>
</organism>
<gene>
    <name evidence="1" type="ORF">RRG08_012648</name>
</gene>
<protein>
    <submittedName>
        <fullName evidence="1">Uncharacterized protein</fullName>
    </submittedName>
</protein>
<evidence type="ECO:0000313" key="2">
    <source>
        <dbReference type="Proteomes" id="UP001283361"/>
    </source>
</evidence>
<dbReference type="EMBL" id="JAWDGP010005812">
    <property type="protein sequence ID" value="KAK3751585.1"/>
    <property type="molecule type" value="Genomic_DNA"/>
</dbReference>
<keyword evidence="2" id="KW-1185">Reference proteome</keyword>
<accession>A0AAE0YNQ3</accession>
<reference evidence="1" key="1">
    <citation type="journal article" date="2023" name="G3 (Bethesda)">
        <title>A reference genome for the long-term kleptoplast-retaining sea slug Elysia crispata morphotype clarki.</title>
        <authorList>
            <person name="Eastman K.E."/>
            <person name="Pendleton A.L."/>
            <person name="Shaikh M.A."/>
            <person name="Suttiyut T."/>
            <person name="Ogas R."/>
            <person name="Tomko P."/>
            <person name="Gavelis G."/>
            <person name="Widhalm J.R."/>
            <person name="Wisecaver J.H."/>
        </authorList>
    </citation>
    <scope>NUCLEOTIDE SEQUENCE</scope>
    <source>
        <strain evidence="1">ECLA1</strain>
    </source>
</reference>
<dbReference type="AlphaFoldDB" id="A0AAE0YNQ3"/>
<dbReference type="Proteomes" id="UP001283361">
    <property type="component" value="Unassembled WGS sequence"/>
</dbReference>
<name>A0AAE0YNQ3_9GAST</name>
<comment type="caution">
    <text evidence="1">The sequence shown here is derived from an EMBL/GenBank/DDBJ whole genome shotgun (WGS) entry which is preliminary data.</text>
</comment>
<proteinExistence type="predicted"/>